<protein>
    <recommendedName>
        <fullName evidence="6">Mid2 domain-containing protein</fullName>
    </recommendedName>
</protein>
<dbReference type="Proteomes" id="UP000799770">
    <property type="component" value="Unassembled WGS sequence"/>
</dbReference>
<sequence>MLQYTICAFLAPALVSAVAFPAAFPWAAPEPTFVIPAEDNWSPAPTRAPDMGALELFKRDAGDNTCGYISGVSSRSLTCNNANYVCATNTAYGVHGCCDPNGISTCSIPTTCIPSSLMSASCTGDCSTNDYIAKCTDSDQPYCYEWRYVYSTRTVMTEHGCAASAFTVSVERTFDDEGTTSSLASEVQISYVTVTPSAASTTSDASSTAVSGTAVSQTAGPTETTTTSEPPKKKTNVGAIVGGVVGGLVVIGAIAFGIIFLILRKRNRRTHRPSRCHRIQATTWCQRIPISRPAVR</sequence>
<feature type="signal peptide" evidence="3">
    <location>
        <begin position="1"/>
        <end position="17"/>
    </location>
</feature>
<dbReference type="OrthoDB" id="5347452at2759"/>
<evidence type="ECO:0000313" key="4">
    <source>
        <dbReference type="EMBL" id="KAF2116238.1"/>
    </source>
</evidence>
<feature type="transmembrane region" description="Helical" evidence="2">
    <location>
        <begin position="237"/>
        <end position="263"/>
    </location>
</feature>
<evidence type="ECO:0000256" key="2">
    <source>
        <dbReference type="SAM" id="Phobius"/>
    </source>
</evidence>
<feature type="compositionally biased region" description="Low complexity" evidence="1">
    <location>
        <begin position="199"/>
        <end position="229"/>
    </location>
</feature>
<dbReference type="EMBL" id="ML977321">
    <property type="protein sequence ID" value="KAF2116238.1"/>
    <property type="molecule type" value="Genomic_DNA"/>
</dbReference>
<reference evidence="4" key="1">
    <citation type="journal article" date="2020" name="Stud. Mycol.">
        <title>101 Dothideomycetes genomes: a test case for predicting lifestyles and emergence of pathogens.</title>
        <authorList>
            <person name="Haridas S."/>
            <person name="Albert R."/>
            <person name="Binder M."/>
            <person name="Bloem J."/>
            <person name="Labutti K."/>
            <person name="Salamov A."/>
            <person name="Andreopoulos B."/>
            <person name="Baker S."/>
            <person name="Barry K."/>
            <person name="Bills G."/>
            <person name="Bluhm B."/>
            <person name="Cannon C."/>
            <person name="Castanera R."/>
            <person name="Culley D."/>
            <person name="Daum C."/>
            <person name="Ezra D."/>
            <person name="Gonzalez J."/>
            <person name="Henrissat B."/>
            <person name="Kuo A."/>
            <person name="Liang C."/>
            <person name="Lipzen A."/>
            <person name="Lutzoni F."/>
            <person name="Magnuson J."/>
            <person name="Mondo S."/>
            <person name="Nolan M."/>
            <person name="Ohm R."/>
            <person name="Pangilinan J."/>
            <person name="Park H.-J."/>
            <person name="Ramirez L."/>
            <person name="Alfaro M."/>
            <person name="Sun H."/>
            <person name="Tritt A."/>
            <person name="Yoshinaga Y."/>
            <person name="Zwiers L.-H."/>
            <person name="Turgeon B."/>
            <person name="Goodwin S."/>
            <person name="Spatafora J."/>
            <person name="Crous P."/>
            <person name="Grigoriev I."/>
        </authorList>
    </citation>
    <scope>NUCLEOTIDE SEQUENCE</scope>
    <source>
        <strain evidence="4">CBS 627.86</strain>
    </source>
</reference>
<proteinExistence type="predicted"/>
<organism evidence="4 5">
    <name type="scientific">Lophiotrema nucula</name>
    <dbReference type="NCBI Taxonomy" id="690887"/>
    <lineage>
        <taxon>Eukaryota</taxon>
        <taxon>Fungi</taxon>
        <taxon>Dikarya</taxon>
        <taxon>Ascomycota</taxon>
        <taxon>Pezizomycotina</taxon>
        <taxon>Dothideomycetes</taxon>
        <taxon>Pleosporomycetidae</taxon>
        <taxon>Pleosporales</taxon>
        <taxon>Lophiotremataceae</taxon>
        <taxon>Lophiotrema</taxon>
    </lineage>
</organism>
<keyword evidence="2" id="KW-0812">Transmembrane</keyword>
<keyword evidence="3" id="KW-0732">Signal</keyword>
<keyword evidence="2" id="KW-1133">Transmembrane helix</keyword>
<evidence type="ECO:0008006" key="6">
    <source>
        <dbReference type="Google" id="ProtNLM"/>
    </source>
</evidence>
<evidence type="ECO:0000313" key="5">
    <source>
        <dbReference type="Proteomes" id="UP000799770"/>
    </source>
</evidence>
<feature type="region of interest" description="Disordered" evidence="1">
    <location>
        <begin position="199"/>
        <end position="235"/>
    </location>
</feature>
<feature type="chain" id="PRO_5025653557" description="Mid2 domain-containing protein" evidence="3">
    <location>
        <begin position="18"/>
        <end position="296"/>
    </location>
</feature>
<name>A0A6A5ZCY3_9PLEO</name>
<dbReference type="Pfam" id="PF03229">
    <property type="entry name" value="Alpha_GJ"/>
    <property type="match status" value="1"/>
</dbReference>
<keyword evidence="2" id="KW-0472">Membrane</keyword>
<keyword evidence="5" id="KW-1185">Reference proteome</keyword>
<dbReference type="InterPro" id="IPR004913">
    <property type="entry name" value="Herpes_gJ"/>
</dbReference>
<gene>
    <name evidence="4" type="ORF">BDV96DRAFT_46397</name>
</gene>
<evidence type="ECO:0000256" key="3">
    <source>
        <dbReference type="SAM" id="SignalP"/>
    </source>
</evidence>
<dbReference type="AlphaFoldDB" id="A0A6A5ZCY3"/>
<accession>A0A6A5ZCY3</accession>
<evidence type="ECO:0000256" key="1">
    <source>
        <dbReference type="SAM" id="MobiDB-lite"/>
    </source>
</evidence>